<sequence length="1027" mass="113452">MAPTRDAVPNKGRPGIARFGKQRRPSVSVPDGTSIEMIDMSHANISDVSLVDHSSDNRSDLSTSTSGSWRRKTPSGKPLLFKPPSLRFRGRPEIERAWRRSNDQSYLSGDESHDSDNESKYSFDTQSTVTNATSVASSDEDYYPPKTDTTTTARPRPSITFAPLPQSISQEKQVVKRASAPVAPAKPAKLRGARIDIAAPVKKTLHIEIKAPPAPAALPAPPSVPRITHEELRERERVEEDLLKEISRMRDETKSLLGRQSATDRRLEDALDRLDILHSDKERAERQRNEALESLKTLSADKGMIEKLHRDEQKLNDRITRDLTRITSDLEVQLQLLDDANNLLHEHEMNLEGVRKERDELRDVAAELEAKSTELEAKTSQLGSKSSELAARFTELESKSSELEQTLASERDAKNEISSKYATLENDFAEQKKEIEHFEARCSNLEKDLGDLGAVTKETERALIERIAAAELTRDALRIRVASLETDLIKRGTELGDVTSERDLLRMELDRYKPQVDSLLKENGGLTEANKNLQVRIDELDEQKKGLEASVEQLESEKKGIQERFDAIEVEKQEIVVRFTELETANTDLQTRFESLEITKGELEIGKAELDTRVKDLEGVQAKYDKLQTRIDTMKERNVTLKEQVQGLLSDQDDHTSQILRLWDERVGLQSEIGSLKDENASLAGENASLIDENASLAGENASLIDENASLKDENESVNSELRRAESLMGSAAPSIAPSVISESDAGSDAGTVKADDDAAPVPPAPEDAPPAPPVEEVIIVEEEIKDDAKSVAPSQADKAMPEVEAEPVPAPAPEAEAEPAAEKAESVASSAPEPAVMEELRQNIAELQTRNDQLQEETVKLGSLTAERDELAARVANLEPLTAERNDLAARVANLEPQRDGLNARIAELEPEANQAPVLRQENLSLTAQLGAVNAQLDGLRATYEATVAEVVGLQQQIKSLRGRVASPSGESKKSSSRTKAKDNDKKKEQLVVIRDPNERGRIQVIRRSDLRAMRSSSQSEGDKSD</sequence>
<dbReference type="PANTHER" id="PTHR45615:SF80">
    <property type="entry name" value="GRIP DOMAIN-CONTAINING PROTEIN"/>
    <property type="match status" value="1"/>
</dbReference>
<protein>
    <submittedName>
        <fullName evidence="3">RNA polymerase rpb1 c-terminal repeat domain-containing protein</fullName>
    </submittedName>
</protein>
<evidence type="ECO:0000256" key="1">
    <source>
        <dbReference type="SAM" id="Coils"/>
    </source>
</evidence>
<dbReference type="AlphaFoldDB" id="A0A8H3VVD4"/>
<feature type="coiled-coil region" evidence="1">
    <location>
        <begin position="523"/>
        <end position="571"/>
    </location>
</feature>
<feature type="coiled-coil region" evidence="1">
    <location>
        <begin position="337"/>
        <end position="487"/>
    </location>
</feature>
<feature type="compositionally biased region" description="Basic and acidic residues" evidence="2">
    <location>
        <begin position="110"/>
        <end position="121"/>
    </location>
</feature>
<feature type="compositionally biased region" description="Basic and acidic residues" evidence="2">
    <location>
        <begin position="981"/>
        <end position="1014"/>
    </location>
</feature>
<dbReference type="Gene3D" id="1.20.5.1000">
    <property type="entry name" value="arf6 gtpase in complex with a specific effector, jip4"/>
    <property type="match status" value="1"/>
</dbReference>
<keyword evidence="4" id="KW-1185">Reference proteome</keyword>
<feature type="compositionally biased region" description="Basic and acidic residues" evidence="2">
    <location>
        <begin position="90"/>
        <end position="102"/>
    </location>
</feature>
<feature type="region of interest" description="Disordered" evidence="2">
    <location>
        <begin position="788"/>
        <end position="833"/>
    </location>
</feature>
<keyword evidence="1" id="KW-0175">Coiled coil</keyword>
<comment type="caution">
    <text evidence="3">The sequence shown here is derived from an EMBL/GenBank/DDBJ whole genome shotgun (WGS) entry which is preliminary data.</text>
</comment>
<feature type="compositionally biased region" description="Low complexity" evidence="2">
    <location>
        <begin position="176"/>
        <end position="186"/>
    </location>
</feature>
<dbReference type="Gene3D" id="1.20.5.340">
    <property type="match status" value="1"/>
</dbReference>
<name>A0A8H3VVD4_9PEZI</name>
<accession>A0A8H3VVD4</accession>
<dbReference type="OrthoDB" id="10255512at2759"/>
<feature type="coiled-coil region" evidence="1">
    <location>
        <begin position="838"/>
        <end position="875"/>
    </location>
</feature>
<feature type="region of interest" description="Disordered" evidence="2">
    <location>
        <begin position="49"/>
        <end position="186"/>
    </location>
</feature>
<dbReference type="Proteomes" id="UP000434172">
    <property type="component" value="Unassembled WGS sequence"/>
</dbReference>
<proteinExistence type="predicted"/>
<gene>
    <name evidence="3" type="ORF">GQ607_015616</name>
</gene>
<feature type="coiled-coil region" evidence="1">
    <location>
        <begin position="694"/>
        <end position="728"/>
    </location>
</feature>
<evidence type="ECO:0000313" key="4">
    <source>
        <dbReference type="Proteomes" id="UP000434172"/>
    </source>
</evidence>
<dbReference type="PANTHER" id="PTHR45615">
    <property type="entry name" value="MYOSIN HEAVY CHAIN, NON-MUSCLE"/>
    <property type="match status" value="1"/>
</dbReference>
<feature type="region of interest" description="Disordered" evidence="2">
    <location>
        <begin position="1"/>
        <end position="32"/>
    </location>
</feature>
<evidence type="ECO:0000256" key="2">
    <source>
        <dbReference type="SAM" id="MobiDB-lite"/>
    </source>
</evidence>
<feature type="coiled-coil region" evidence="1">
    <location>
        <begin position="232"/>
        <end position="301"/>
    </location>
</feature>
<feature type="compositionally biased region" description="Low complexity" evidence="2">
    <location>
        <begin position="125"/>
        <end position="137"/>
    </location>
</feature>
<dbReference type="EMBL" id="WOWK01000136">
    <property type="protein sequence ID" value="KAF0317191.1"/>
    <property type="molecule type" value="Genomic_DNA"/>
</dbReference>
<organism evidence="3 4">
    <name type="scientific">Colletotrichum asianum</name>
    <dbReference type="NCBI Taxonomy" id="702518"/>
    <lineage>
        <taxon>Eukaryota</taxon>
        <taxon>Fungi</taxon>
        <taxon>Dikarya</taxon>
        <taxon>Ascomycota</taxon>
        <taxon>Pezizomycotina</taxon>
        <taxon>Sordariomycetes</taxon>
        <taxon>Hypocreomycetidae</taxon>
        <taxon>Glomerellales</taxon>
        <taxon>Glomerellaceae</taxon>
        <taxon>Colletotrichum</taxon>
        <taxon>Colletotrichum gloeosporioides species complex</taxon>
    </lineage>
</organism>
<feature type="region of interest" description="Disordered" evidence="2">
    <location>
        <begin position="962"/>
        <end position="1027"/>
    </location>
</feature>
<dbReference type="Gene3D" id="1.10.287.1490">
    <property type="match status" value="2"/>
</dbReference>
<evidence type="ECO:0000313" key="3">
    <source>
        <dbReference type="EMBL" id="KAF0317191.1"/>
    </source>
</evidence>
<feature type="compositionally biased region" description="Pro residues" evidence="2">
    <location>
        <begin position="761"/>
        <end position="774"/>
    </location>
</feature>
<dbReference type="SUPFAM" id="SSF57997">
    <property type="entry name" value="Tropomyosin"/>
    <property type="match status" value="2"/>
</dbReference>
<feature type="coiled-coil region" evidence="1">
    <location>
        <begin position="617"/>
        <end position="651"/>
    </location>
</feature>
<feature type="region of interest" description="Disordered" evidence="2">
    <location>
        <begin position="739"/>
        <end position="774"/>
    </location>
</feature>
<reference evidence="3 4" key="1">
    <citation type="submission" date="2019-12" db="EMBL/GenBank/DDBJ databases">
        <title>A genome sequence resource for the geographically widespread anthracnose pathogen Colletotrichum asianum.</title>
        <authorList>
            <person name="Meng Y."/>
        </authorList>
    </citation>
    <scope>NUCLEOTIDE SEQUENCE [LARGE SCALE GENOMIC DNA]</scope>
    <source>
        <strain evidence="3 4">ICMP 18580</strain>
    </source>
</reference>